<dbReference type="Proteomes" id="UP000756346">
    <property type="component" value="Unassembled WGS sequence"/>
</dbReference>
<sequence>MQLRDSKSLPPLRLVLHVPDVVPTTASDTHPALVFPRQGSTMLHTSAPLKETYHIRELASSSSSYTKRQQLPDGRGRLIAGTAGHGSPSFLLLNHTIITTVADLLSAPWSVIGPSLRYFALLCHFCRGAPSLLQIAPCRRTLLQGNIPHVVKRLLRHAPEPLGGNCGKSRCISRGILRKLKRWWWWWWWVVRKQNWLLMGYFSKSLSSSQYVLRSTSCNPIDRSTTTPLSYECNPDRSSWNGQQG</sequence>
<organism evidence="1 2">
    <name type="scientific">Microdochium trichocladiopsis</name>
    <dbReference type="NCBI Taxonomy" id="1682393"/>
    <lineage>
        <taxon>Eukaryota</taxon>
        <taxon>Fungi</taxon>
        <taxon>Dikarya</taxon>
        <taxon>Ascomycota</taxon>
        <taxon>Pezizomycotina</taxon>
        <taxon>Sordariomycetes</taxon>
        <taxon>Xylariomycetidae</taxon>
        <taxon>Xylariales</taxon>
        <taxon>Microdochiaceae</taxon>
        <taxon>Microdochium</taxon>
    </lineage>
</organism>
<evidence type="ECO:0000313" key="1">
    <source>
        <dbReference type="EMBL" id="KAH7040768.1"/>
    </source>
</evidence>
<dbReference type="EMBL" id="JAGTJQ010000001">
    <property type="protein sequence ID" value="KAH7040768.1"/>
    <property type="molecule type" value="Genomic_DNA"/>
</dbReference>
<dbReference type="AlphaFoldDB" id="A0A9P9BVX5"/>
<reference evidence="1" key="1">
    <citation type="journal article" date="2021" name="Nat. Commun.">
        <title>Genetic determinants of endophytism in the Arabidopsis root mycobiome.</title>
        <authorList>
            <person name="Mesny F."/>
            <person name="Miyauchi S."/>
            <person name="Thiergart T."/>
            <person name="Pickel B."/>
            <person name="Atanasova L."/>
            <person name="Karlsson M."/>
            <person name="Huettel B."/>
            <person name="Barry K.W."/>
            <person name="Haridas S."/>
            <person name="Chen C."/>
            <person name="Bauer D."/>
            <person name="Andreopoulos W."/>
            <person name="Pangilinan J."/>
            <person name="LaButti K."/>
            <person name="Riley R."/>
            <person name="Lipzen A."/>
            <person name="Clum A."/>
            <person name="Drula E."/>
            <person name="Henrissat B."/>
            <person name="Kohler A."/>
            <person name="Grigoriev I.V."/>
            <person name="Martin F.M."/>
            <person name="Hacquard S."/>
        </authorList>
    </citation>
    <scope>NUCLEOTIDE SEQUENCE</scope>
    <source>
        <strain evidence="1">MPI-CAGE-CH-0230</strain>
    </source>
</reference>
<dbReference type="GeneID" id="70178067"/>
<gene>
    <name evidence="1" type="ORF">B0I36DRAFT_15147</name>
</gene>
<proteinExistence type="predicted"/>
<name>A0A9P9BVX5_9PEZI</name>
<protein>
    <submittedName>
        <fullName evidence="1">Uncharacterized protein</fullName>
    </submittedName>
</protein>
<comment type="caution">
    <text evidence="1">The sequence shown here is derived from an EMBL/GenBank/DDBJ whole genome shotgun (WGS) entry which is preliminary data.</text>
</comment>
<evidence type="ECO:0000313" key="2">
    <source>
        <dbReference type="Proteomes" id="UP000756346"/>
    </source>
</evidence>
<keyword evidence="2" id="KW-1185">Reference proteome</keyword>
<dbReference type="RefSeq" id="XP_046018823.1">
    <property type="nucleotide sequence ID" value="XM_046148521.1"/>
</dbReference>
<accession>A0A9P9BVX5</accession>